<proteinExistence type="predicted"/>
<dbReference type="Proteomes" id="UP000046784">
    <property type="component" value="Unassembled WGS sequence"/>
</dbReference>
<name>A0AAI8ZQG6_YERFR</name>
<accession>A0AAI8ZQG6</accession>
<sequence>MKQVIIHPISCSQVSRLNITSDENESNESHKIVKDRIINLLHEVSYKKTDSNYTNLINLMEDAHSVPEIIEGLNNYFRDNNNRNKCKVLIESIKNEQDFLKDENYRLEVCNDHFYLDIQEVKVSSDNPFNTQSDEVSQLVGLYNDVMLREYKGGKDIKLKDDITTLSEFCDEINRIYSYINSIKRSSLKKAFDKLVGNNDFSHIIHSRDNSNDFYQLVKLEVDDENEQECHTTESNISYLSSEIRVRLLSDELISPKFSSPEPVKLVKTNLSTAITAISTNPFSNQTSDVEEMIAIYNEMVVKKFNGKKVVGLKENIGSLDELCHELNKIKNDTSETHLSSRYNLLVEFSKNECVARLLGKMEGAPGDFYTKQTELINHDGILLKQLLNEYVNGTSEGGKFQAERRKKIHRDLQNTMLRENISIELEDNGHVVVRRFPDDNEKIAIVLTALLEQHKASGTLSHKITEYLKISKLGAYMQLQSLLGMEKVVVVVNPDTIESVNDKIIKLSELIEFISPHIKHISTALDSFPKKPEEGASLAQLQEYHFEQLLAFDIHSSNYTEPRGCFISAKRWMQVKWGDVFGGVTKETYFGGKNDKPIDTIRNLREILNKNLNNQNYEKTVLNGFKYQIVNEGLNRIEQQAKTLNYLITNSLIPADLAKKLTFALCYSIASECVDLKQQSKSLNFKRFRSKAKVVVPIVAGLSIGVLIAGSLSPLIAPLAPIFAIGICCIGIYYLITKCKPKLEKSAMSEQLTKAMNNLVYQQDFYLDTHDVGWMEAWKYRKGAINRGLKEWWSKPQAQVSTPTNVKTAPMMHNTD</sequence>
<keyword evidence="1" id="KW-1133">Transmembrane helix</keyword>
<dbReference type="AlphaFoldDB" id="A0AAI8ZQG6"/>
<evidence type="ECO:0000256" key="1">
    <source>
        <dbReference type="SAM" id="Phobius"/>
    </source>
</evidence>
<keyword evidence="1" id="KW-0812">Transmembrane</keyword>
<dbReference type="EMBL" id="CGCB01000012">
    <property type="protein sequence ID" value="CFR01636.1"/>
    <property type="molecule type" value="Genomic_DNA"/>
</dbReference>
<evidence type="ECO:0000313" key="3">
    <source>
        <dbReference type="Proteomes" id="UP000046784"/>
    </source>
</evidence>
<evidence type="ECO:0000313" key="2">
    <source>
        <dbReference type="EMBL" id="CFR01636.1"/>
    </source>
</evidence>
<organism evidence="2 3">
    <name type="scientific">Yersinia frederiksenii</name>
    <dbReference type="NCBI Taxonomy" id="29484"/>
    <lineage>
        <taxon>Bacteria</taxon>
        <taxon>Pseudomonadati</taxon>
        <taxon>Pseudomonadota</taxon>
        <taxon>Gammaproteobacteria</taxon>
        <taxon>Enterobacterales</taxon>
        <taxon>Yersiniaceae</taxon>
        <taxon>Yersinia</taxon>
    </lineage>
</organism>
<dbReference type="RefSeq" id="WP_187143829.1">
    <property type="nucleotide sequence ID" value="NZ_CABMMF010000012.1"/>
</dbReference>
<keyword evidence="1" id="KW-0472">Membrane</keyword>
<feature type="transmembrane region" description="Helical" evidence="1">
    <location>
        <begin position="719"/>
        <end position="737"/>
    </location>
</feature>
<protein>
    <submittedName>
        <fullName evidence="2">Permease of the major facilitator superfamily</fullName>
    </submittedName>
</protein>
<reference evidence="2 3" key="1">
    <citation type="submission" date="2015-03" db="EMBL/GenBank/DDBJ databases">
        <authorList>
            <consortium name="Pathogen Informatics"/>
            <person name="Murphy D."/>
        </authorList>
    </citation>
    <scope>NUCLEOTIDE SEQUENCE [LARGE SCALE GENOMIC DNA]</scope>
    <source>
        <strain evidence="2 3">3400/83</strain>
    </source>
</reference>
<comment type="caution">
    <text evidence="2">The sequence shown here is derived from an EMBL/GenBank/DDBJ whole genome shotgun (WGS) entry which is preliminary data.</text>
</comment>
<gene>
    <name evidence="2" type="ORF">ERS008524_02234</name>
</gene>